<dbReference type="Gene3D" id="3.90.550.10">
    <property type="entry name" value="Spore Coat Polysaccharide Biosynthesis Protein SpsA, Chain A"/>
    <property type="match status" value="1"/>
</dbReference>
<evidence type="ECO:0000256" key="2">
    <source>
        <dbReference type="ARBA" id="ARBA00022679"/>
    </source>
</evidence>
<dbReference type="InterPro" id="IPR029044">
    <property type="entry name" value="Nucleotide-diphossugar_trans"/>
</dbReference>
<dbReference type="FunFam" id="3.90.550.10:FF:000051">
    <property type="entry name" value="Alpha-1,2-mannosyltransferase (Ktr4)"/>
    <property type="match status" value="1"/>
</dbReference>
<dbReference type="OrthoDB" id="439943at2759"/>
<keyword evidence="2" id="KW-0808">Transferase</keyword>
<protein>
    <submittedName>
        <fullName evidence="4">4869_t:CDS:1</fullName>
    </submittedName>
</protein>
<dbReference type="EMBL" id="CAJVPV010000827">
    <property type="protein sequence ID" value="CAG8475459.1"/>
    <property type="molecule type" value="Genomic_DNA"/>
</dbReference>
<evidence type="ECO:0000313" key="4">
    <source>
        <dbReference type="EMBL" id="CAG8475459.1"/>
    </source>
</evidence>
<keyword evidence="5" id="KW-1185">Reference proteome</keyword>
<dbReference type="GO" id="GO:0000032">
    <property type="term" value="P:cell wall mannoprotein biosynthetic process"/>
    <property type="evidence" value="ECO:0007669"/>
    <property type="project" value="TreeGrafter"/>
</dbReference>
<comment type="similarity">
    <text evidence="1">Belongs to the glycosyltransferase 15 family.</text>
</comment>
<dbReference type="GO" id="GO:0005794">
    <property type="term" value="C:Golgi apparatus"/>
    <property type="evidence" value="ECO:0007669"/>
    <property type="project" value="TreeGrafter"/>
</dbReference>
<organism evidence="4 5">
    <name type="scientific">Acaulospora morrowiae</name>
    <dbReference type="NCBI Taxonomy" id="94023"/>
    <lineage>
        <taxon>Eukaryota</taxon>
        <taxon>Fungi</taxon>
        <taxon>Fungi incertae sedis</taxon>
        <taxon>Mucoromycota</taxon>
        <taxon>Glomeromycotina</taxon>
        <taxon>Glomeromycetes</taxon>
        <taxon>Diversisporales</taxon>
        <taxon>Acaulosporaceae</taxon>
        <taxon>Acaulospora</taxon>
    </lineage>
</organism>
<accession>A0A9N8W9B4</accession>
<dbReference type="PANTHER" id="PTHR31121">
    <property type="entry name" value="ALPHA-1,2 MANNOSYLTRANSFERASE KTR1"/>
    <property type="match status" value="1"/>
</dbReference>
<proteinExistence type="inferred from homology"/>
<dbReference type="Proteomes" id="UP000789342">
    <property type="component" value="Unassembled WGS sequence"/>
</dbReference>
<dbReference type="Pfam" id="PF01793">
    <property type="entry name" value="Glyco_transf_15"/>
    <property type="match status" value="1"/>
</dbReference>
<dbReference type="GO" id="GO:0006487">
    <property type="term" value="P:protein N-linked glycosylation"/>
    <property type="evidence" value="ECO:0007669"/>
    <property type="project" value="TreeGrafter"/>
</dbReference>
<dbReference type="InterPro" id="IPR002685">
    <property type="entry name" value="Glyco_trans_15"/>
</dbReference>
<name>A0A9N8W9B4_9GLOM</name>
<dbReference type="GO" id="GO:0016020">
    <property type="term" value="C:membrane"/>
    <property type="evidence" value="ECO:0007669"/>
    <property type="project" value="InterPro"/>
</dbReference>
<sequence>MDIITRRYLLRSPLFRCLILVLLIAFTTLFYLRQYSPQVFYGNTSREVFLTKEWIDPRKDKSLYQNITRVNAVIVVLVRNNELYQIRSSMRQFEDRWNKKFNYPYVFLNDEEFTEEFKTFTSSLTKAKTQYGVIPKQMWSYPQWIDQEEAARKRREMESKGIIYGGSESYRHMCRFNSGFFFLHPLLLPFDYYWRLEPSVDFMCDLDYDPFLFMQKNKLLYGFTISLLEFEATIPTLWKTVKKFVKEHPQYVSKDNIMDFISDDGGKTYNLCHFWSNFEIADLNFWRSSPYREFFNYLDKSGGFFYERWGDAPVHSIAVALFTQKSRVHFFNDIAYRHAPYAHCPEEREYHDTGRCHCNPGNNFESSYSQSNSSLCFANEIILDTKLPDRVGLLYPRIVGTHRKSRSWTISAIYEDIPPDNQFCATIIKLKDERKI</sequence>
<dbReference type="PANTHER" id="PTHR31121:SF6">
    <property type="entry name" value="ALPHA-1,2 MANNOSYLTRANSFERASE KTR1"/>
    <property type="match status" value="1"/>
</dbReference>
<reference evidence="4" key="1">
    <citation type="submission" date="2021-06" db="EMBL/GenBank/DDBJ databases">
        <authorList>
            <person name="Kallberg Y."/>
            <person name="Tangrot J."/>
            <person name="Rosling A."/>
        </authorList>
    </citation>
    <scope>NUCLEOTIDE SEQUENCE</scope>
    <source>
        <strain evidence="4">CL551</strain>
    </source>
</reference>
<evidence type="ECO:0000256" key="1">
    <source>
        <dbReference type="ARBA" id="ARBA00007677"/>
    </source>
</evidence>
<evidence type="ECO:0000256" key="3">
    <source>
        <dbReference type="SAM" id="Phobius"/>
    </source>
</evidence>
<dbReference type="AlphaFoldDB" id="A0A9N8W9B4"/>
<gene>
    <name evidence="4" type="ORF">AMORRO_LOCUS2053</name>
</gene>
<comment type="caution">
    <text evidence="4">The sequence shown here is derived from an EMBL/GenBank/DDBJ whole genome shotgun (WGS) entry which is preliminary data.</text>
</comment>
<feature type="transmembrane region" description="Helical" evidence="3">
    <location>
        <begin position="12"/>
        <end position="32"/>
    </location>
</feature>
<keyword evidence="3" id="KW-0472">Membrane</keyword>
<keyword evidence="3" id="KW-1133">Transmembrane helix</keyword>
<keyword evidence="3" id="KW-0812">Transmembrane</keyword>
<evidence type="ECO:0000313" key="5">
    <source>
        <dbReference type="Proteomes" id="UP000789342"/>
    </source>
</evidence>
<dbReference type="SUPFAM" id="SSF53448">
    <property type="entry name" value="Nucleotide-diphospho-sugar transferases"/>
    <property type="match status" value="1"/>
</dbReference>
<dbReference type="GO" id="GO:0000026">
    <property type="term" value="F:alpha-1,2-mannosyltransferase activity"/>
    <property type="evidence" value="ECO:0007669"/>
    <property type="project" value="TreeGrafter"/>
</dbReference>